<evidence type="ECO:0000256" key="4">
    <source>
        <dbReference type="ARBA" id="ARBA00023242"/>
    </source>
</evidence>
<organism evidence="7 8">
    <name type="scientific">Adineta steineri</name>
    <dbReference type="NCBI Taxonomy" id="433720"/>
    <lineage>
        <taxon>Eukaryota</taxon>
        <taxon>Metazoa</taxon>
        <taxon>Spiralia</taxon>
        <taxon>Gnathifera</taxon>
        <taxon>Rotifera</taxon>
        <taxon>Eurotatoria</taxon>
        <taxon>Bdelloidea</taxon>
        <taxon>Adinetida</taxon>
        <taxon>Adinetidae</taxon>
        <taxon>Adineta</taxon>
    </lineage>
</organism>
<feature type="transmembrane region" description="Helical" evidence="5">
    <location>
        <begin position="135"/>
        <end position="160"/>
    </location>
</feature>
<keyword evidence="4" id="KW-0539">Nucleus</keyword>
<keyword evidence="5" id="KW-0472">Membrane</keyword>
<evidence type="ECO:0000259" key="6">
    <source>
        <dbReference type="Pfam" id="PF25044"/>
    </source>
</evidence>
<feature type="transmembrane region" description="Helical" evidence="5">
    <location>
        <begin position="74"/>
        <end position="97"/>
    </location>
</feature>
<protein>
    <recommendedName>
        <fullName evidence="6">DUF7789 domain-containing protein</fullName>
    </recommendedName>
</protein>
<reference evidence="7" key="1">
    <citation type="submission" date="2021-02" db="EMBL/GenBank/DDBJ databases">
        <authorList>
            <person name="Nowell W R."/>
        </authorList>
    </citation>
    <scope>NUCLEOTIDE SEQUENCE</scope>
</reference>
<comment type="caution">
    <text evidence="7">The sequence shown here is derived from an EMBL/GenBank/DDBJ whole genome shotgun (WGS) entry which is preliminary data.</text>
</comment>
<comment type="similarity">
    <text evidence="2">Belongs to the RRS1 family.</text>
</comment>
<dbReference type="Pfam" id="PF25044">
    <property type="entry name" value="DUF7789"/>
    <property type="match status" value="1"/>
</dbReference>
<feature type="transmembrane region" description="Helical" evidence="5">
    <location>
        <begin position="103"/>
        <end position="123"/>
    </location>
</feature>
<evidence type="ECO:0000256" key="1">
    <source>
        <dbReference type="ARBA" id="ARBA00004123"/>
    </source>
</evidence>
<dbReference type="InterPro" id="IPR056691">
    <property type="entry name" value="DUF7789"/>
</dbReference>
<keyword evidence="5" id="KW-0812">Transmembrane</keyword>
<evidence type="ECO:0000313" key="7">
    <source>
        <dbReference type="EMBL" id="CAF1084337.1"/>
    </source>
</evidence>
<dbReference type="Pfam" id="PF04939">
    <property type="entry name" value="RRS1"/>
    <property type="match status" value="1"/>
</dbReference>
<dbReference type="GO" id="GO:0005634">
    <property type="term" value="C:nucleus"/>
    <property type="evidence" value="ECO:0007669"/>
    <property type="project" value="UniProtKB-SubCell"/>
</dbReference>
<sequence>MDTGEASGFGGGLRGVSEAAIEESGLLGTRRGCININRYEIIFLCVGILAAITTDSLTIVRLVEIINDTRNADFAYAILLLVNSVFLLLFLITGILYQRITDIVVFFITAVMLTIYVIVHFIARMKTIDRHDTYAKILLTRLIITIIFNICFVPLAILVIQDYRRDEFSKRFVWDEQKKEWGRLYGYKKANDESKVWLMEVPTSADPNEDQFAKKSAAKNEFQCLKNIARANKINAFGKSAFYRLFLNAIGKCSLSDETHYDTSFDDQSSSTDTIDTRHLINEMSRGGLLTELSENNKILLLDEADGCLKRNGLIPDASISEHNNVYELILTLYSGKTTVTKSLTNSRKSLFLQKLNILANTTEEPILRLLKRKSSGDVSNPFAERSLFLFVSTPLTLEQPFPPVWNYETEPTIEQIAVTCSFLKNLHFYYGTTARLMTISYGNLLSKLMIKNEKIDKWLTARLGKSREHIHRIAVNLQLIHLTFDLIDQYKSEYGSLKEESGLSIFKQRMKQIVKNFLGRENEKITVKLEIRLDAGGLQTTKDTICSSTEESTTATILAAYEELTPHEKSIYDLARAILLHNEIAFTKTTLSRSIPLWKRSTNYHEAAIELLINKNLIINFEKAAKQSTTGRSLNILLKCVPKSYDSNHLEEFQQSLIEFNIGWESFKRTLCRLQLPVGVIISAALASILKNRQYQLFINFDVDALTKVSLDNVSDQLVMSTEDSSSSVLNIPQSNPTTTTTTSSISSISIILPTASVVSDVPVQLAETTTSFQLPRPKNVTAKRTKQTMVNKAYIDKKS</sequence>
<proteinExistence type="inferred from homology"/>
<dbReference type="Proteomes" id="UP000663891">
    <property type="component" value="Unassembled WGS sequence"/>
</dbReference>
<name>A0A814MY26_9BILA</name>
<feature type="transmembrane region" description="Helical" evidence="5">
    <location>
        <begin position="41"/>
        <end position="62"/>
    </location>
</feature>
<evidence type="ECO:0000256" key="5">
    <source>
        <dbReference type="SAM" id="Phobius"/>
    </source>
</evidence>
<comment type="subcellular location">
    <subcellularLocation>
        <location evidence="1">Nucleus</location>
    </subcellularLocation>
</comment>
<evidence type="ECO:0000313" key="8">
    <source>
        <dbReference type="Proteomes" id="UP000663891"/>
    </source>
</evidence>
<dbReference type="OrthoDB" id="10036748at2759"/>
<feature type="domain" description="DUF7789" evidence="6">
    <location>
        <begin position="40"/>
        <end position="160"/>
    </location>
</feature>
<evidence type="ECO:0000256" key="2">
    <source>
        <dbReference type="ARBA" id="ARBA00010077"/>
    </source>
</evidence>
<gene>
    <name evidence="7" type="ORF">VCS650_LOCUS19196</name>
</gene>
<dbReference type="PANTHER" id="PTHR39299:SF1">
    <property type="entry name" value="TRANSMEMBRANE PROTEIN"/>
    <property type="match status" value="1"/>
</dbReference>
<evidence type="ECO:0000256" key="3">
    <source>
        <dbReference type="ARBA" id="ARBA00022517"/>
    </source>
</evidence>
<dbReference type="AlphaFoldDB" id="A0A814MY26"/>
<accession>A0A814MY26</accession>
<dbReference type="EMBL" id="CAJNON010000189">
    <property type="protein sequence ID" value="CAF1084337.1"/>
    <property type="molecule type" value="Genomic_DNA"/>
</dbReference>
<dbReference type="InterPro" id="IPR007023">
    <property type="entry name" value="Ribosom_reg"/>
</dbReference>
<keyword evidence="5" id="KW-1133">Transmembrane helix</keyword>
<dbReference type="GO" id="GO:0042254">
    <property type="term" value="P:ribosome biogenesis"/>
    <property type="evidence" value="ECO:0007669"/>
    <property type="project" value="UniProtKB-KW"/>
</dbReference>
<keyword evidence="3" id="KW-0690">Ribosome biogenesis</keyword>
<dbReference type="PANTHER" id="PTHR39299">
    <property type="entry name" value="TRANSMEMBRANE PROTEIN"/>
    <property type="match status" value="1"/>
</dbReference>